<evidence type="ECO:0000313" key="3">
    <source>
        <dbReference type="Proteomes" id="UP000265643"/>
    </source>
</evidence>
<evidence type="ECO:0000313" key="2">
    <source>
        <dbReference type="EMBL" id="GCA66163.1"/>
    </source>
</evidence>
<name>A0A391P9A8_9FIRM</name>
<reference evidence="3" key="1">
    <citation type="submission" date="2018-09" db="EMBL/GenBank/DDBJ databases">
        <title>Draft Genome Sequence of Mediterraneibacter sp. KCTC 15684.</title>
        <authorList>
            <person name="Kim J.S."/>
            <person name="Han K.I."/>
            <person name="Suh M.K."/>
            <person name="Lee K.C."/>
            <person name="Eom M.K."/>
            <person name="Lee J.H."/>
            <person name="Park S.H."/>
            <person name="Kang S.W."/>
            <person name="Park J.E."/>
            <person name="Oh B.S."/>
            <person name="Yu S.Y."/>
            <person name="Choi S.H."/>
            <person name="Lee D.H."/>
            <person name="Yoon H."/>
            <person name="Kim B."/>
            <person name="Yang S.J."/>
            <person name="Lee J.S."/>
        </authorList>
    </citation>
    <scope>NUCLEOTIDE SEQUENCE [LARGE SCALE GENOMIC DNA]</scope>
    <source>
        <strain evidence="3">KCTC 15684</strain>
    </source>
</reference>
<feature type="compositionally biased region" description="Polar residues" evidence="1">
    <location>
        <begin position="171"/>
        <end position="192"/>
    </location>
</feature>
<feature type="region of interest" description="Disordered" evidence="1">
    <location>
        <begin position="1"/>
        <end position="43"/>
    </location>
</feature>
<keyword evidence="3" id="KW-1185">Reference proteome</keyword>
<organism evidence="2 3">
    <name type="scientific">Mediterraneibacter butyricigenes</name>
    <dbReference type="NCBI Taxonomy" id="2316025"/>
    <lineage>
        <taxon>Bacteria</taxon>
        <taxon>Bacillati</taxon>
        <taxon>Bacillota</taxon>
        <taxon>Clostridia</taxon>
        <taxon>Lachnospirales</taxon>
        <taxon>Lachnospiraceae</taxon>
        <taxon>Mediterraneibacter</taxon>
    </lineage>
</organism>
<feature type="compositionally biased region" description="Gly residues" evidence="1">
    <location>
        <begin position="12"/>
        <end position="34"/>
    </location>
</feature>
<comment type="caution">
    <text evidence="2">The sequence shown here is derived from an EMBL/GenBank/DDBJ whole genome shotgun (WGS) entry which is preliminary data.</text>
</comment>
<evidence type="ECO:0008006" key="4">
    <source>
        <dbReference type="Google" id="ProtNLM"/>
    </source>
</evidence>
<protein>
    <recommendedName>
        <fullName evidence="4">DUF4355 domain-containing protein</fullName>
    </recommendedName>
</protein>
<feature type="region of interest" description="Disordered" evidence="1">
    <location>
        <begin position="166"/>
        <end position="202"/>
    </location>
</feature>
<evidence type="ECO:0000256" key="1">
    <source>
        <dbReference type="SAM" id="MobiDB-lite"/>
    </source>
</evidence>
<sequence length="202" mass="21516">MKKRMNLQLFEDGGGAGSGGQGGNAGTGNGGQGSAGSASGAHNAGTYTYEQLEEIAGARVERSERTALANFFRSQGMTEEEVTQAITQFKADRAANQPDTAKLQKERDDALNEVQQMKNEKLLSGKGVKSEDLDYVMFKVSKLVDDKTTFEKAADKFLKENPRFAGGANSYRISTSSGNSAEGTGGSMNASINDRIRAAARR</sequence>
<dbReference type="Proteomes" id="UP000265643">
    <property type="component" value="Unassembled WGS sequence"/>
</dbReference>
<dbReference type="AlphaFoldDB" id="A0A391P9A8"/>
<accession>A0A391P9A8</accession>
<gene>
    <name evidence="2" type="ORF">KGMB01110_05990</name>
</gene>
<dbReference type="RefSeq" id="WP_119297521.1">
    <property type="nucleotide sequence ID" value="NZ_BHGK01000001.1"/>
</dbReference>
<proteinExistence type="predicted"/>
<dbReference type="EMBL" id="BHGK01000001">
    <property type="protein sequence ID" value="GCA66163.1"/>
    <property type="molecule type" value="Genomic_DNA"/>
</dbReference>